<feature type="region of interest" description="Disordered" evidence="1">
    <location>
        <begin position="1"/>
        <end position="20"/>
    </location>
</feature>
<evidence type="ECO:0000313" key="3">
    <source>
        <dbReference type="EMBL" id="MZP31263.1"/>
    </source>
</evidence>
<gene>
    <name evidence="3" type="ORF">GTO91_16270</name>
</gene>
<proteinExistence type="predicted"/>
<reference evidence="3 4" key="1">
    <citation type="submission" date="2020-01" db="EMBL/GenBank/DDBJ databases">
        <title>Whole-genome sequence of Heliobacterium undosum DSM 13378.</title>
        <authorList>
            <person name="Kyndt J.A."/>
            <person name="Meyer T.E."/>
        </authorList>
    </citation>
    <scope>NUCLEOTIDE SEQUENCE [LARGE SCALE GENOMIC DNA]</scope>
    <source>
        <strain evidence="3 4">DSM 13378</strain>
    </source>
</reference>
<dbReference type="AlphaFoldDB" id="A0A845L4N8"/>
<keyword evidence="4" id="KW-1185">Reference proteome</keyword>
<dbReference type="EMBL" id="WXEY01000030">
    <property type="protein sequence ID" value="MZP31263.1"/>
    <property type="molecule type" value="Genomic_DNA"/>
</dbReference>
<organism evidence="3 4">
    <name type="scientific">Heliomicrobium undosum</name>
    <dbReference type="NCBI Taxonomy" id="121734"/>
    <lineage>
        <taxon>Bacteria</taxon>
        <taxon>Bacillati</taxon>
        <taxon>Bacillota</taxon>
        <taxon>Clostridia</taxon>
        <taxon>Eubacteriales</taxon>
        <taxon>Heliobacteriaceae</taxon>
        <taxon>Heliomicrobium</taxon>
    </lineage>
</organism>
<dbReference type="RefSeq" id="WP_161259782.1">
    <property type="nucleotide sequence ID" value="NZ_WXEY01000030.1"/>
</dbReference>
<dbReference type="Proteomes" id="UP000463470">
    <property type="component" value="Unassembled WGS sequence"/>
</dbReference>
<evidence type="ECO:0000313" key="4">
    <source>
        <dbReference type="Proteomes" id="UP000463470"/>
    </source>
</evidence>
<feature type="transmembrane region" description="Helical" evidence="2">
    <location>
        <begin position="53"/>
        <end position="74"/>
    </location>
</feature>
<name>A0A845L4N8_9FIRM</name>
<keyword evidence="2" id="KW-1133">Transmembrane helix</keyword>
<evidence type="ECO:0000256" key="1">
    <source>
        <dbReference type="SAM" id="MobiDB-lite"/>
    </source>
</evidence>
<accession>A0A845L4N8</accession>
<sequence>MEATGYVRASAAHRAPAVPRFPAKPAVRRRPESITTRTQRWLESADTLRETRIIYGACAFAFLYLTVKVLQGLLF</sequence>
<protein>
    <submittedName>
        <fullName evidence="3">Uncharacterized protein</fullName>
    </submittedName>
</protein>
<keyword evidence="2" id="KW-0472">Membrane</keyword>
<keyword evidence="2" id="KW-0812">Transmembrane</keyword>
<evidence type="ECO:0000256" key="2">
    <source>
        <dbReference type="SAM" id="Phobius"/>
    </source>
</evidence>
<comment type="caution">
    <text evidence="3">The sequence shown here is derived from an EMBL/GenBank/DDBJ whole genome shotgun (WGS) entry which is preliminary data.</text>
</comment>
<dbReference type="OrthoDB" id="9852912at2"/>